<protein>
    <submittedName>
        <fullName evidence="1">Uncharacterized protein</fullName>
    </submittedName>
</protein>
<evidence type="ECO:0000313" key="2">
    <source>
        <dbReference type="Proteomes" id="UP000016496"/>
    </source>
</evidence>
<sequence length="52" mass="6304">MFYFVCRPCFIRLSSVFYSSAVRETNKTQTRDELILATKAIKYRYFKEYSCE</sequence>
<evidence type="ECO:0000313" key="1">
    <source>
        <dbReference type="EMBL" id="ERI85280.1"/>
    </source>
</evidence>
<organism evidence="1 2">
    <name type="scientific">Bacteroides pyogenes F0041</name>
    <dbReference type="NCBI Taxonomy" id="1321819"/>
    <lineage>
        <taxon>Bacteria</taxon>
        <taxon>Pseudomonadati</taxon>
        <taxon>Bacteroidota</taxon>
        <taxon>Bacteroidia</taxon>
        <taxon>Bacteroidales</taxon>
        <taxon>Bacteroidaceae</taxon>
        <taxon>Bacteroides</taxon>
    </lineage>
</organism>
<comment type="caution">
    <text evidence="1">The sequence shown here is derived from an EMBL/GenBank/DDBJ whole genome shotgun (WGS) entry which is preliminary data.</text>
</comment>
<dbReference type="Proteomes" id="UP000016496">
    <property type="component" value="Unassembled WGS sequence"/>
</dbReference>
<reference evidence="1 2" key="1">
    <citation type="submission" date="2013-08" db="EMBL/GenBank/DDBJ databases">
        <authorList>
            <person name="Weinstock G."/>
            <person name="Sodergren E."/>
            <person name="Wylie T."/>
            <person name="Fulton L."/>
            <person name="Fulton R."/>
            <person name="Fronick C."/>
            <person name="O'Laughlin M."/>
            <person name="Godfrey J."/>
            <person name="Miner T."/>
            <person name="Herter B."/>
            <person name="Appelbaum E."/>
            <person name="Cordes M."/>
            <person name="Lek S."/>
            <person name="Wollam A."/>
            <person name="Pepin K.H."/>
            <person name="Palsikar V.B."/>
            <person name="Mitreva M."/>
            <person name="Wilson R.K."/>
        </authorList>
    </citation>
    <scope>NUCLEOTIDE SEQUENCE [LARGE SCALE GENOMIC DNA]</scope>
    <source>
        <strain evidence="1 2">F0041</strain>
    </source>
</reference>
<gene>
    <name evidence="1" type="ORF">HMPREF1981_01837</name>
</gene>
<accession>U2CL72</accession>
<dbReference type="AlphaFoldDB" id="U2CL72"/>
<name>U2CL72_9BACE</name>
<dbReference type="PATRIC" id="fig|1321819.3.peg.1697"/>
<dbReference type="EMBL" id="AWSV01000096">
    <property type="protein sequence ID" value="ERI85280.1"/>
    <property type="molecule type" value="Genomic_DNA"/>
</dbReference>
<dbReference type="HOGENOM" id="CLU_3076904_0_0_10"/>
<proteinExistence type="predicted"/>